<gene>
    <name evidence="1" type="ORF">RZS28_00560</name>
</gene>
<name>A0ABZ0HSQ1_9HYPH</name>
<organism evidence="1 2">
    <name type="scientific">Methylocapsa polymorpha</name>
    <dbReference type="NCBI Taxonomy" id="3080828"/>
    <lineage>
        <taxon>Bacteria</taxon>
        <taxon>Pseudomonadati</taxon>
        <taxon>Pseudomonadota</taxon>
        <taxon>Alphaproteobacteria</taxon>
        <taxon>Hyphomicrobiales</taxon>
        <taxon>Beijerinckiaceae</taxon>
        <taxon>Methylocapsa</taxon>
    </lineage>
</organism>
<keyword evidence="2" id="KW-1185">Reference proteome</keyword>
<dbReference type="Proteomes" id="UP001626536">
    <property type="component" value="Chromosome"/>
</dbReference>
<accession>A0ABZ0HSQ1</accession>
<proteinExistence type="predicted"/>
<evidence type="ECO:0000313" key="2">
    <source>
        <dbReference type="Proteomes" id="UP001626536"/>
    </source>
</evidence>
<dbReference type="EMBL" id="CP136862">
    <property type="protein sequence ID" value="WOJ89841.1"/>
    <property type="molecule type" value="Genomic_DNA"/>
</dbReference>
<dbReference type="RefSeq" id="WP_407339287.1">
    <property type="nucleotide sequence ID" value="NZ_CP136862.1"/>
</dbReference>
<protein>
    <submittedName>
        <fullName evidence="1">Uncharacterized protein</fullName>
    </submittedName>
</protein>
<evidence type="ECO:0000313" key="1">
    <source>
        <dbReference type="EMBL" id="WOJ89841.1"/>
    </source>
</evidence>
<reference evidence="1 2" key="1">
    <citation type="submission" date="2023-10" db="EMBL/GenBank/DDBJ databases">
        <title>Novel methanotroph of the genus Methylocapsa from a subarctic wetland.</title>
        <authorList>
            <person name="Belova S.E."/>
            <person name="Oshkin I.Y."/>
            <person name="Miroshnikov K."/>
            <person name="Dedysh S.N."/>
        </authorList>
    </citation>
    <scope>NUCLEOTIDE SEQUENCE [LARGE SCALE GENOMIC DNA]</scope>
    <source>
        <strain evidence="1 2">RX1</strain>
    </source>
</reference>
<sequence length="104" mass="11589">MPWLGLLALPKSELGRFSRWLPERALLVSLGCFLLAWPPAFAQTICQAQPPGMSCPGDQVVWVNIPSKIYHLKGQRYFGCTKNGKFMCQHDADLEGDRGNLNGQ</sequence>